<dbReference type="SUPFAM" id="SSF47095">
    <property type="entry name" value="HMG-box"/>
    <property type="match status" value="1"/>
</dbReference>
<name>A0AA88XJS3_PINIB</name>
<evidence type="ECO:0000256" key="1">
    <source>
        <dbReference type="ARBA" id="ARBA00004123"/>
    </source>
</evidence>
<feature type="compositionally biased region" description="Polar residues" evidence="5">
    <location>
        <begin position="412"/>
        <end position="424"/>
    </location>
</feature>
<feature type="compositionally biased region" description="Polar residues" evidence="5">
    <location>
        <begin position="466"/>
        <end position="491"/>
    </location>
</feature>
<dbReference type="FunFam" id="1.10.30.10:FF:000005">
    <property type="entry name" value="TOX high mobility group box family member 3"/>
    <property type="match status" value="1"/>
</dbReference>
<sequence>MKENSMLGLEIPNQMAHQSGGLSPSVSELPTDSIQNANFISEAFHTPGFGEDFDLTHISLPDVTEALGQDLQQNNCHLTNLSHIVYRNMDFNPTQQQSPNGNQGNTAIGTEMAPIFPPQNFEVPDIAFTNNLHMTTNSSLESMAMVTNSINTSSHNGSILSPSFLPSTVAPSGGQQLPGTGTSPVVSRESSTEDSDDSLPLAKLAQLKRQAGGREKTPTPPPPVTTTTTGKTRKTPKKRRKKDPNEPQKPVSAYALFFRDTQAAIKGQNPSASFGEVSKIVASMWDGLDTETKSVYKKKTEMAKKEYLKQLAAYRASLVSQLPMDDTFGDPLLDKTRLTRSSLHAANPNLSPHHQHSPSLSPHHGNGMSPMHAPNMSPQTQGIHLVSNSPHGSNSMSPPGHGISPPHAHGLSPSQHGMSPSQGHGLSPVHGGNMANMVTSPQHGGNMSPAIENMGMMIGLGMSPQHHAQSPPQGQLGYNSPMHNDNNNSSPQRPPLAPATQRNQQNITQRQPVLGQLMEEANLCLDGGGMLQSMCVRNGCTNPTIENPGWDNEYCSNECVVSHCR</sequence>
<dbReference type="InterPro" id="IPR036910">
    <property type="entry name" value="HMG_box_dom_sf"/>
</dbReference>
<evidence type="ECO:0000313" key="7">
    <source>
        <dbReference type="EMBL" id="KAK3085630.1"/>
    </source>
</evidence>
<comment type="caution">
    <text evidence="7">The sequence shown here is derived from an EMBL/GenBank/DDBJ whole genome shotgun (WGS) entry which is preliminary data.</text>
</comment>
<evidence type="ECO:0000256" key="3">
    <source>
        <dbReference type="ARBA" id="ARBA00023242"/>
    </source>
</evidence>
<dbReference type="GO" id="GO:0006357">
    <property type="term" value="P:regulation of transcription by RNA polymerase II"/>
    <property type="evidence" value="ECO:0007669"/>
    <property type="project" value="TreeGrafter"/>
</dbReference>
<dbReference type="GO" id="GO:0005634">
    <property type="term" value="C:nucleus"/>
    <property type="evidence" value="ECO:0007669"/>
    <property type="project" value="UniProtKB-SubCell"/>
</dbReference>
<feature type="region of interest" description="Disordered" evidence="5">
    <location>
        <begin position="162"/>
        <end position="252"/>
    </location>
</feature>
<feature type="region of interest" description="Disordered" evidence="5">
    <location>
        <begin position="345"/>
        <end position="503"/>
    </location>
</feature>
<feature type="compositionally biased region" description="Low complexity" evidence="5">
    <location>
        <begin position="347"/>
        <end position="364"/>
    </location>
</feature>
<dbReference type="AlphaFoldDB" id="A0AA88XJS3"/>
<evidence type="ECO:0000256" key="4">
    <source>
        <dbReference type="PROSITE-ProRule" id="PRU00267"/>
    </source>
</evidence>
<dbReference type="PANTHER" id="PTHR45781">
    <property type="entry name" value="AGAP000281-PA"/>
    <property type="match status" value="1"/>
</dbReference>
<evidence type="ECO:0000256" key="2">
    <source>
        <dbReference type="ARBA" id="ARBA00023125"/>
    </source>
</evidence>
<dbReference type="PROSITE" id="PS50118">
    <property type="entry name" value="HMG_BOX_2"/>
    <property type="match status" value="1"/>
</dbReference>
<evidence type="ECO:0000256" key="5">
    <source>
        <dbReference type="SAM" id="MobiDB-lite"/>
    </source>
</evidence>
<evidence type="ECO:0000259" key="6">
    <source>
        <dbReference type="PROSITE" id="PS50118"/>
    </source>
</evidence>
<dbReference type="PANTHER" id="PTHR45781:SF1">
    <property type="entry name" value="HMG BOX DOMAIN-CONTAINING PROTEIN"/>
    <property type="match status" value="1"/>
</dbReference>
<feature type="DNA-binding region" description="HMG box" evidence="4">
    <location>
        <begin position="247"/>
        <end position="315"/>
    </location>
</feature>
<dbReference type="Gene3D" id="1.10.30.10">
    <property type="entry name" value="High mobility group box domain"/>
    <property type="match status" value="1"/>
</dbReference>
<dbReference type="InterPro" id="IPR051365">
    <property type="entry name" value="TOX_HMG-box_domain"/>
</dbReference>
<feature type="compositionally biased region" description="Polar residues" evidence="5">
    <location>
        <begin position="162"/>
        <end position="185"/>
    </location>
</feature>
<reference evidence="7" key="1">
    <citation type="submission" date="2019-08" db="EMBL/GenBank/DDBJ databases">
        <title>The improved chromosome-level genome for the pearl oyster Pinctada fucata martensii using PacBio sequencing and Hi-C.</title>
        <authorList>
            <person name="Zheng Z."/>
        </authorList>
    </citation>
    <scope>NUCLEOTIDE SEQUENCE</scope>
    <source>
        <strain evidence="7">ZZ-2019</strain>
        <tissue evidence="7">Adductor muscle</tissue>
    </source>
</reference>
<comment type="subcellular location">
    <subcellularLocation>
        <location evidence="1">Nucleus</location>
    </subcellularLocation>
</comment>
<feature type="region of interest" description="Disordered" evidence="5">
    <location>
        <begin position="1"/>
        <end position="29"/>
    </location>
</feature>
<feature type="compositionally biased region" description="Polar residues" evidence="5">
    <location>
        <begin position="376"/>
        <end position="397"/>
    </location>
</feature>
<protein>
    <recommendedName>
        <fullName evidence="6">HMG box domain-containing protein</fullName>
    </recommendedName>
</protein>
<feature type="compositionally biased region" description="Polar residues" evidence="5">
    <location>
        <begin position="15"/>
        <end position="29"/>
    </location>
</feature>
<dbReference type="GO" id="GO:0031490">
    <property type="term" value="F:chromatin DNA binding"/>
    <property type="evidence" value="ECO:0007669"/>
    <property type="project" value="TreeGrafter"/>
</dbReference>
<evidence type="ECO:0000313" key="8">
    <source>
        <dbReference type="Proteomes" id="UP001186944"/>
    </source>
</evidence>
<organism evidence="7 8">
    <name type="scientific">Pinctada imbricata</name>
    <name type="common">Atlantic pearl-oyster</name>
    <name type="synonym">Pinctada martensii</name>
    <dbReference type="NCBI Taxonomy" id="66713"/>
    <lineage>
        <taxon>Eukaryota</taxon>
        <taxon>Metazoa</taxon>
        <taxon>Spiralia</taxon>
        <taxon>Lophotrochozoa</taxon>
        <taxon>Mollusca</taxon>
        <taxon>Bivalvia</taxon>
        <taxon>Autobranchia</taxon>
        <taxon>Pteriomorphia</taxon>
        <taxon>Pterioida</taxon>
        <taxon>Pterioidea</taxon>
        <taxon>Pteriidae</taxon>
        <taxon>Pinctada</taxon>
    </lineage>
</organism>
<dbReference type="Pfam" id="PF00505">
    <property type="entry name" value="HMG_box"/>
    <property type="match status" value="1"/>
</dbReference>
<gene>
    <name evidence="7" type="ORF">FSP39_006440</name>
</gene>
<dbReference type="SMART" id="SM00398">
    <property type="entry name" value="HMG"/>
    <property type="match status" value="1"/>
</dbReference>
<dbReference type="PRINTS" id="PR00886">
    <property type="entry name" value="HIGHMOBLTY12"/>
</dbReference>
<feature type="domain" description="HMG box" evidence="6">
    <location>
        <begin position="247"/>
        <end position="315"/>
    </location>
</feature>
<feature type="compositionally biased region" description="Basic residues" evidence="5">
    <location>
        <begin position="231"/>
        <end position="242"/>
    </location>
</feature>
<keyword evidence="3 4" id="KW-0539">Nucleus</keyword>
<feature type="compositionally biased region" description="Polar residues" evidence="5">
    <location>
        <begin position="436"/>
        <end position="445"/>
    </location>
</feature>
<keyword evidence="2 4" id="KW-0238">DNA-binding</keyword>
<accession>A0AA88XJS3</accession>
<dbReference type="InterPro" id="IPR009071">
    <property type="entry name" value="HMG_box_dom"/>
</dbReference>
<dbReference type="CDD" id="cd21995">
    <property type="entry name" value="HMG-box_TOX-like"/>
    <property type="match status" value="1"/>
</dbReference>
<keyword evidence="8" id="KW-1185">Reference proteome</keyword>
<dbReference type="Proteomes" id="UP001186944">
    <property type="component" value="Unassembled WGS sequence"/>
</dbReference>
<dbReference type="EMBL" id="VSWD01000012">
    <property type="protein sequence ID" value="KAK3085630.1"/>
    <property type="molecule type" value="Genomic_DNA"/>
</dbReference>
<proteinExistence type="predicted"/>